<comment type="caution">
    <text evidence="2">The sequence shown here is derived from an EMBL/GenBank/DDBJ whole genome shotgun (WGS) entry which is preliminary data.</text>
</comment>
<dbReference type="SUPFAM" id="SSF53335">
    <property type="entry name" value="S-adenosyl-L-methionine-dependent methyltransferases"/>
    <property type="match status" value="1"/>
</dbReference>
<evidence type="ECO:0000313" key="2">
    <source>
        <dbReference type="EMBL" id="GGD55685.1"/>
    </source>
</evidence>
<feature type="domain" description="Methyltransferase" evidence="1">
    <location>
        <begin position="62"/>
        <end position="151"/>
    </location>
</feature>
<dbReference type="InterPro" id="IPR029063">
    <property type="entry name" value="SAM-dependent_MTases_sf"/>
</dbReference>
<evidence type="ECO:0000259" key="1">
    <source>
        <dbReference type="Pfam" id="PF13649"/>
    </source>
</evidence>
<keyword evidence="3" id="KW-1185">Reference proteome</keyword>
<dbReference type="Gene3D" id="3.40.50.150">
    <property type="entry name" value="Vaccinia Virus protein VP39"/>
    <property type="match status" value="1"/>
</dbReference>
<protein>
    <submittedName>
        <fullName evidence="2">SAM-dependent methyltransferase</fullName>
    </submittedName>
</protein>
<sequence>MSTDVFGMAIRDYYFSGDREGEIRTYSSLGEEDAFPIAYLFREYNTMPVLEQKALDLCRGRVLDIGCGAGSHSLYLQGKGIEVVSLDVSPGAVEVCRAMGLTGVVEADFWSYEGKKFDTLLLLMNGIGISGRVGRLPEFFEKARALLKPSGQVLFDSSDIIYMFDKDEDGEYEFPSPETYYGEVEFEVAYRGARSEPFPWLYIDAVVMERAAADHGFAFELVRKGDHYDYLGKLTLLGY</sequence>
<organism evidence="2 3">
    <name type="scientific">Muriicola marianensis</name>
    <dbReference type="NCBI Taxonomy" id="1324801"/>
    <lineage>
        <taxon>Bacteria</taxon>
        <taxon>Pseudomonadati</taxon>
        <taxon>Bacteroidota</taxon>
        <taxon>Flavobacteriia</taxon>
        <taxon>Flavobacteriales</taxon>
        <taxon>Flavobacteriaceae</taxon>
        <taxon>Muriicola</taxon>
    </lineage>
</organism>
<dbReference type="CDD" id="cd02440">
    <property type="entry name" value="AdoMet_MTases"/>
    <property type="match status" value="1"/>
</dbReference>
<keyword evidence="2" id="KW-0489">Methyltransferase</keyword>
<dbReference type="EMBL" id="BMFH01000002">
    <property type="protein sequence ID" value="GGD55685.1"/>
    <property type="molecule type" value="Genomic_DNA"/>
</dbReference>
<dbReference type="Proteomes" id="UP000625780">
    <property type="component" value="Unassembled WGS sequence"/>
</dbReference>
<keyword evidence="2" id="KW-0808">Transferase</keyword>
<accession>A0ABQ1R4B7</accession>
<name>A0ABQ1R4B7_9FLAO</name>
<evidence type="ECO:0000313" key="3">
    <source>
        <dbReference type="Proteomes" id="UP000625780"/>
    </source>
</evidence>
<dbReference type="RefSeq" id="WP_188370901.1">
    <property type="nucleotide sequence ID" value="NZ_BMFH01000002.1"/>
</dbReference>
<dbReference type="InterPro" id="IPR041698">
    <property type="entry name" value="Methyltransf_25"/>
</dbReference>
<proteinExistence type="predicted"/>
<dbReference type="Pfam" id="PF13649">
    <property type="entry name" value="Methyltransf_25"/>
    <property type="match status" value="1"/>
</dbReference>
<reference evidence="3" key="1">
    <citation type="journal article" date="2019" name="Int. J. Syst. Evol. Microbiol.">
        <title>The Global Catalogue of Microorganisms (GCM) 10K type strain sequencing project: providing services to taxonomists for standard genome sequencing and annotation.</title>
        <authorList>
            <consortium name="The Broad Institute Genomics Platform"/>
            <consortium name="The Broad Institute Genome Sequencing Center for Infectious Disease"/>
            <person name="Wu L."/>
            <person name="Ma J."/>
        </authorList>
    </citation>
    <scope>NUCLEOTIDE SEQUENCE [LARGE SCALE GENOMIC DNA]</scope>
    <source>
        <strain evidence="3">CGMCC 1.12606</strain>
    </source>
</reference>
<dbReference type="GO" id="GO:0008168">
    <property type="term" value="F:methyltransferase activity"/>
    <property type="evidence" value="ECO:0007669"/>
    <property type="project" value="UniProtKB-KW"/>
</dbReference>
<dbReference type="GO" id="GO:0032259">
    <property type="term" value="P:methylation"/>
    <property type="evidence" value="ECO:0007669"/>
    <property type="project" value="UniProtKB-KW"/>
</dbReference>
<gene>
    <name evidence="2" type="ORF">GCM10011361_22770</name>
</gene>